<evidence type="ECO:0000256" key="1">
    <source>
        <dbReference type="ARBA" id="ARBA00035112"/>
    </source>
</evidence>
<dbReference type="EMBL" id="ML743588">
    <property type="protein sequence ID" value="KAE8135918.1"/>
    <property type="molecule type" value="Genomic_DNA"/>
</dbReference>
<proteinExistence type="inferred from homology"/>
<feature type="non-terminal residue" evidence="2">
    <location>
        <position position="78"/>
    </location>
</feature>
<comment type="similarity">
    <text evidence="1">Belongs to the ustYa family.</text>
</comment>
<dbReference type="OrthoDB" id="3687641at2759"/>
<dbReference type="GeneID" id="43639191"/>
<reference evidence="2 3" key="1">
    <citation type="submission" date="2019-04" db="EMBL/GenBank/DDBJ databases">
        <title>Friends and foes A comparative genomics study of 23 Aspergillus species from section Flavi.</title>
        <authorList>
            <consortium name="DOE Joint Genome Institute"/>
            <person name="Kjaerbolling I."/>
            <person name="Vesth T."/>
            <person name="Frisvad J.C."/>
            <person name="Nybo J.L."/>
            <person name="Theobald S."/>
            <person name="Kildgaard S."/>
            <person name="Isbrandt T."/>
            <person name="Kuo A."/>
            <person name="Sato A."/>
            <person name="Lyhne E.K."/>
            <person name="Kogle M.E."/>
            <person name="Wiebenga A."/>
            <person name="Kun R.S."/>
            <person name="Lubbers R.J."/>
            <person name="Makela M.R."/>
            <person name="Barry K."/>
            <person name="Chovatia M."/>
            <person name="Clum A."/>
            <person name="Daum C."/>
            <person name="Haridas S."/>
            <person name="He G."/>
            <person name="LaButti K."/>
            <person name="Lipzen A."/>
            <person name="Mondo S."/>
            <person name="Riley R."/>
            <person name="Salamov A."/>
            <person name="Simmons B.A."/>
            <person name="Magnuson J.K."/>
            <person name="Henrissat B."/>
            <person name="Mortensen U.H."/>
            <person name="Larsen T.O."/>
            <person name="Devries R.P."/>
            <person name="Grigoriev I.V."/>
            <person name="Machida M."/>
            <person name="Baker S.E."/>
            <person name="Andersen M.R."/>
        </authorList>
    </citation>
    <scope>NUCLEOTIDE SEQUENCE [LARGE SCALE GENOMIC DNA]</scope>
    <source>
        <strain evidence="2 3">CBS 117625</strain>
    </source>
</reference>
<organism evidence="2 3">
    <name type="scientific">Aspergillus pseudotamarii</name>
    <dbReference type="NCBI Taxonomy" id="132259"/>
    <lineage>
        <taxon>Eukaryota</taxon>
        <taxon>Fungi</taxon>
        <taxon>Dikarya</taxon>
        <taxon>Ascomycota</taxon>
        <taxon>Pezizomycotina</taxon>
        <taxon>Eurotiomycetes</taxon>
        <taxon>Eurotiomycetidae</taxon>
        <taxon>Eurotiales</taxon>
        <taxon>Aspergillaceae</taxon>
        <taxon>Aspergillus</taxon>
        <taxon>Aspergillus subgen. Circumdati</taxon>
    </lineage>
</organism>
<dbReference type="Proteomes" id="UP000325672">
    <property type="component" value="Unassembled WGS sequence"/>
</dbReference>
<dbReference type="Pfam" id="PF11807">
    <property type="entry name" value="UstYa"/>
    <property type="match status" value="1"/>
</dbReference>
<dbReference type="RefSeq" id="XP_031911981.1">
    <property type="nucleotide sequence ID" value="XM_032054981.1"/>
</dbReference>
<accession>A0A5N6SMJ3</accession>
<dbReference type="GO" id="GO:0043386">
    <property type="term" value="P:mycotoxin biosynthetic process"/>
    <property type="evidence" value="ECO:0007669"/>
    <property type="project" value="InterPro"/>
</dbReference>
<gene>
    <name evidence="2" type="ORF">BDV38DRAFT_250709</name>
</gene>
<sequence length="78" mass="8926">MDYPLMKQDGRGYIYVENGAKYGMEPGVEKESGEIYGVSMYHQIHCLGVIRRHYYTLAMGIQNDAPAAVKKEAERQLR</sequence>
<name>A0A5N6SMJ3_ASPPS</name>
<evidence type="ECO:0000313" key="3">
    <source>
        <dbReference type="Proteomes" id="UP000325672"/>
    </source>
</evidence>
<evidence type="ECO:0000313" key="2">
    <source>
        <dbReference type="EMBL" id="KAE8135918.1"/>
    </source>
</evidence>
<protein>
    <submittedName>
        <fullName evidence="2">Uncharacterized protein</fullName>
    </submittedName>
</protein>
<dbReference type="AlphaFoldDB" id="A0A5N6SMJ3"/>
<dbReference type="InterPro" id="IPR021765">
    <property type="entry name" value="UstYa-like"/>
</dbReference>
<keyword evidence="3" id="KW-1185">Reference proteome</keyword>